<dbReference type="SMART" id="SM00409">
    <property type="entry name" value="IG"/>
    <property type="match status" value="1"/>
</dbReference>
<evidence type="ECO:0000256" key="10">
    <source>
        <dbReference type="ARBA" id="ARBA00038203"/>
    </source>
</evidence>
<keyword evidence="14" id="KW-1185">Reference proteome</keyword>
<feature type="domain" description="Ig-like" evidence="12">
    <location>
        <begin position="39"/>
        <end position="131"/>
    </location>
</feature>
<keyword evidence="9" id="KW-0393">Immunoglobulin domain</keyword>
<reference evidence="13 14" key="1">
    <citation type="submission" date="2024-08" db="EMBL/GenBank/DDBJ databases">
        <title>The draft genome of Apodemus speciosus.</title>
        <authorList>
            <person name="Nabeshima K."/>
            <person name="Suzuki S."/>
            <person name="Onuma M."/>
        </authorList>
    </citation>
    <scope>NUCLEOTIDE SEQUENCE [LARGE SCALE GENOMIC DNA]</scope>
    <source>
        <strain evidence="13">IB14-021</strain>
    </source>
</reference>
<sequence>MVFHESRWYSCPMSCWSRLKVTIMMSPQVLISGLLLLLPAAVHSFKDVHGVVGHSVTLPCSYRVSTKKFCMCWGRGACSYNSCGEPLIATDGYHIQYRANNRYQLKGQLLQGNMSLTILNLTQSDSGHYCCGLQMKGWYHIKEIMTTLLLVQPVNSYKSSKRTHNYKAHNYFNKIHTCTSINQSLYLYSSKTRLTTFGIITLVSLCSPGCLGTHSVDQAGLELRNPPASASQVLGLKVCATTTRLRQEAIPAWKPQKNLTKGFYVGLSIAALLLTLLVSTVVITSFPVPKIRSLQNTVIVRSKGEDKVYIIEGTSNS</sequence>
<dbReference type="EMBL" id="BAAFST010000011">
    <property type="protein sequence ID" value="GAB1295973.1"/>
    <property type="molecule type" value="Genomic_DNA"/>
</dbReference>
<keyword evidence="3 11" id="KW-0812">Transmembrane</keyword>
<protein>
    <submittedName>
        <fullName evidence="13">Predicted gene 12169</fullName>
    </submittedName>
</protein>
<dbReference type="Pfam" id="PF07686">
    <property type="entry name" value="V-set"/>
    <property type="match status" value="1"/>
</dbReference>
<comment type="subcellular location">
    <subcellularLocation>
        <location evidence="1">Cell membrane</location>
        <topology evidence="1">Single-pass type I membrane protein</topology>
    </subcellularLocation>
</comment>
<keyword evidence="8" id="KW-0325">Glycoprotein</keyword>
<organism evidence="13 14">
    <name type="scientific">Apodemus speciosus</name>
    <name type="common">Large Japanese field mouse</name>
    <dbReference type="NCBI Taxonomy" id="105296"/>
    <lineage>
        <taxon>Eukaryota</taxon>
        <taxon>Metazoa</taxon>
        <taxon>Chordata</taxon>
        <taxon>Craniata</taxon>
        <taxon>Vertebrata</taxon>
        <taxon>Euteleostomi</taxon>
        <taxon>Mammalia</taxon>
        <taxon>Eutheria</taxon>
        <taxon>Euarchontoglires</taxon>
        <taxon>Glires</taxon>
        <taxon>Rodentia</taxon>
        <taxon>Myomorpha</taxon>
        <taxon>Muroidea</taxon>
        <taxon>Muridae</taxon>
        <taxon>Murinae</taxon>
        <taxon>Apodemus</taxon>
    </lineage>
</organism>
<evidence type="ECO:0000256" key="3">
    <source>
        <dbReference type="ARBA" id="ARBA00022692"/>
    </source>
</evidence>
<dbReference type="PANTHER" id="PTHR47009:SF11">
    <property type="entry name" value="CDNA SEQUENCE BC053393"/>
    <property type="match status" value="1"/>
</dbReference>
<dbReference type="PROSITE" id="PS50835">
    <property type="entry name" value="IG_LIKE"/>
    <property type="match status" value="1"/>
</dbReference>
<accession>A0ABQ0F9P0</accession>
<keyword evidence="5 11" id="KW-1133">Transmembrane helix</keyword>
<keyword evidence="2" id="KW-1003">Cell membrane</keyword>
<evidence type="ECO:0000256" key="1">
    <source>
        <dbReference type="ARBA" id="ARBA00004251"/>
    </source>
</evidence>
<dbReference type="InterPro" id="IPR007110">
    <property type="entry name" value="Ig-like_dom"/>
</dbReference>
<evidence type="ECO:0000256" key="9">
    <source>
        <dbReference type="ARBA" id="ARBA00023319"/>
    </source>
</evidence>
<evidence type="ECO:0000259" key="12">
    <source>
        <dbReference type="PROSITE" id="PS50835"/>
    </source>
</evidence>
<comment type="caution">
    <text evidence="13">The sequence shown here is derived from an EMBL/GenBank/DDBJ whole genome shotgun (WGS) entry which is preliminary data.</text>
</comment>
<dbReference type="Gene3D" id="2.60.40.10">
    <property type="entry name" value="Immunoglobulins"/>
    <property type="match status" value="1"/>
</dbReference>
<feature type="transmembrane region" description="Helical" evidence="11">
    <location>
        <begin position="263"/>
        <end position="286"/>
    </location>
</feature>
<evidence type="ECO:0000256" key="11">
    <source>
        <dbReference type="SAM" id="Phobius"/>
    </source>
</evidence>
<evidence type="ECO:0000256" key="7">
    <source>
        <dbReference type="ARBA" id="ARBA00023157"/>
    </source>
</evidence>
<dbReference type="Proteomes" id="UP001623349">
    <property type="component" value="Unassembled WGS sequence"/>
</dbReference>
<dbReference type="InterPro" id="IPR052331">
    <property type="entry name" value="TIM_domain-containing_protein"/>
</dbReference>
<gene>
    <name evidence="13" type="ORF">APTSU1_001120900</name>
</gene>
<keyword evidence="4" id="KW-0732">Signal</keyword>
<proteinExistence type="inferred from homology"/>
<name>A0ABQ0F9P0_APOSI</name>
<dbReference type="InterPro" id="IPR036179">
    <property type="entry name" value="Ig-like_dom_sf"/>
</dbReference>
<evidence type="ECO:0000313" key="13">
    <source>
        <dbReference type="EMBL" id="GAB1295973.1"/>
    </source>
</evidence>
<comment type="similarity">
    <text evidence="10">Belongs to the immunoglobulin superfamily. TIM family.</text>
</comment>
<dbReference type="InterPro" id="IPR013106">
    <property type="entry name" value="Ig_V-set"/>
</dbReference>
<evidence type="ECO:0000313" key="14">
    <source>
        <dbReference type="Proteomes" id="UP001623349"/>
    </source>
</evidence>
<evidence type="ECO:0000256" key="5">
    <source>
        <dbReference type="ARBA" id="ARBA00022989"/>
    </source>
</evidence>
<evidence type="ECO:0000256" key="6">
    <source>
        <dbReference type="ARBA" id="ARBA00023136"/>
    </source>
</evidence>
<dbReference type="InterPro" id="IPR003599">
    <property type="entry name" value="Ig_sub"/>
</dbReference>
<keyword evidence="7" id="KW-1015">Disulfide bond</keyword>
<evidence type="ECO:0000256" key="8">
    <source>
        <dbReference type="ARBA" id="ARBA00023180"/>
    </source>
</evidence>
<dbReference type="SUPFAM" id="SSF48726">
    <property type="entry name" value="Immunoglobulin"/>
    <property type="match status" value="1"/>
</dbReference>
<dbReference type="PANTHER" id="PTHR47009">
    <property type="entry name" value="HEPATITIS A VIRUS CELLULAR RECEPTOR 1 HOMOLOG"/>
    <property type="match status" value="1"/>
</dbReference>
<keyword evidence="6 11" id="KW-0472">Membrane</keyword>
<evidence type="ECO:0000256" key="2">
    <source>
        <dbReference type="ARBA" id="ARBA00022475"/>
    </source>
</evidence>
<dbReference type="InterPro" id="IPR013783">
    <property type="entry name" value="Ig-like_fold"/>
</dbReference>
<evidence type="ECO:0000256" key="4">
    <source>
        <dbReference type="ARBA" id="ARBA00022729"/>
    </source>
</evidence>